<keyword evidence="3" id="KW-1185">Reference proteome</keyword>
<evidence type="ECO:0000313" key="2">
    <source>
        <dbReference type="EMBL" id="KAK2554833.1"/>
    </source>
</evidence>
<evidence type="ECO:0000256" key="1">
    <source>
        <dbReference type="SAM" id="MobiDB-lite"/>
    </source>
</evidence>
<proteinExistence type="predicted"/>
<feature type="region of interest" description="Disordered" evidence="1">
    <location>
        <begin position="202"/>
        <end position="223"/>
    </location>
</feature>
<accession>A0AAD9Q542</accession>
<sequence>MEDHTSSCAASVGPSTARNMEWTDAHDIQLAREVLVSEPFRFKPRTVERGKVWQEIANRLNENRLIHFRVTKRSTSEHFSLLLEKFKAKRKNEAKQSGVDVQDSELDVAMEEIWEKWQEAESQDATCDMNKKQIEADKASGEEVRRKAYEKLGETSKRKMEEEAAEVKPRKSRRYGSDTIEFLREKVKQDLAIRKEELREGKLGGEFEVSEGRIAEGSTAENH</sequence>
<feature type="compositionally biased region" description="Basic and acidic residues" evidence="1">
    <location>
        <begin position="202"/>
        <end position="214"/>
    </location>
</feature>
<dbReference type="Proteomes" id="UP001249851">
    <property type="component" value="Unassembled WGS sequence"/>
</dbReference>
<gene>
    <name evidence="2" type="ORF">P5673_023474</name>
</gene>
<protein>
    <submittedName>
        <fullName evidence="2">Uncharacterized protein</fullName>
    </submittedName>
</protein>
<organism evidence="2 3">
    <name type="scientific">Acropora cervicornis</name>
    <name type="common">Staghorn coral</name>
    <dbReference type="NCBI Taxonomy" id="6130"/>
    <lineage>
        <taxon>Eukaryota</taxon>
        <taxon>Metazoa</taxon>
        <taxon>Cnidaria</taxon>
        <taxon>Anthozoa</taxon>
        <taxon>Hexacorallia</taxon>
        <taxon>Scleractinia</taxon>
        <taxon>Astrocoeniina</taxon>
        <taxon>Acroporidae</taxon>
        <taxon>Acropora</taxon>
    </lineage>
</organism>
<comment type="caution">
    <text evidence="2">The sequence shown here is derived from an EMBL/GenBank/DDBJ whole genome shotgun (WGS) entry which is preliminary data.</text>
</comment>
<dbReference type="EMBL" id="JARQWQ010000066">
    <property type="protein sequence ID" value="KAK2554833.1"/>
    <property type="molecule type" value="Genomic_DNA"/>
</dbReference>
<dbReference type="PANTHER" id="PTHR33309">
    <property type="entry name" value="KERATIN, ULTRA HIGH-SULFUR MATRIX PROTEIN-LIKE"/>
    <property type="match status" value="1"/>
</dbReference>
<name>A0AAD9Q542_ACRCE</name>
<dbReference type="PANTHER" id="PTHR33309:SF1">
    <property type="entry name" value="MYB_SANT-LIKE DNA-BINDING DOMAIN-CONTAINING PROTEIN"/>
    <property type="match status" value="1"/>
</dbReference>
<reference evidence="2" key="2">
    <citation type="journal article" date="2023" name="Science">
        <title>Genomic signatures of disease resistance in endangered staghorn corals.</title>
        <authorList>
            <person name="Vollmer S.V."/>
            <person name="Selwyn J.D."/>
            <person name="Despard B.A."/>
            <person name="Roesel C.L."/>
        </authorList>
    </citation>
    <scope>NUCLEOTIDE SEQUENCE</scope>
    <source>
        <strain evidence="2">K2</strain>
    </source>
</reference>
<reference evidence="2" key="1">
    <citation type="journal article" date="2023" name="G3 (Bethesda)">
        <title>Whole genome assembly and annotation of the endangered Caribbean coral Acropora cervicornis.</title>
        <authorList>
            <person name="Selwyn J.D."/>
            <person name="Vollmer S.V."/>
        </authorList>
    </citation>
    <scope>NUCLEOTIDE SEQUENCE</scope>
    <source>
        <strain evidence="2">K2</strain>
    </source>
</reference>
<dbReference type="AlphaFoldDB" id="A0AAD9Q542"/>
<evidence type="ECO:0000313" key="3">
    <source>
        <dbReference type="Proteomes" id="UP001249851"/>
    </source>
</evidence>